<keyword evidence="2 5" id="KW-0238">DNA-binding</keyword>
<dbReference type="PROSITE" id="PS50932">
    <property type="entry name" value="HTH_LACI_2"/>
    <property type="match status" value="1"/>
</dbReference>
<evidence type="ECO:0000313" key="5">
    <source>
        <dbReference type="EMBL" id="MBA2133948.1"/>
    </source>
</evidence>
<evidence type="ECO:0000256" key="2">
    <source>
        <dbReference type="ARBA" id="ARBA00023125"/>
    </source>
</evidence>
<keyword evidence="6" id="KW-1185">Reference proteome</keyword>
<dbReference type="GO" id="GO:0000976">
    <property type="term" value="F:transcription cis-regulatory region binding"/>
    <property type="evidence" value="ECO:0007669"/>
    <property type="project" value="TreeGrafter"/>
</dbReference>
<evidence type="ECO:0000259" key="4">
    <source>
        <dbReference type="PROSITE" id="PS50932"/>
    </source>
</evidence>
<evidence type="ECO:0000256" key="1">
    <source>
        <dbReference type="ARBA" id="ARBA00023015"/>
    </source>
</evidence>
<dbReference type="InterPro" id="IPR046335">
    <property type="entry name" value="LacI/GalR-like_sensor"/>
</dbReference>
<sequence>MRVTIKDIAKKAGVSIATVSYVINNTKPISPETRAKVLQAVKEMNYQPNFNARGLVNYRTNLIGVLIPYWDQDAKQGLMFDNPFYSELVRGVEVVTSQHHYHILLMGLGDRPQAVRDLVQQRDLDGLIVVGAYEELVTCLAQINIPVVLVDSYVEDSRFCTVRIDDEYGGYLATQHLLAMGHEKIGFLTGELFPQGVAERRFQGYKKALAERGLTVNRKYVYETKISTQGGYEGISRLLQQAPEITGLFSMADIMTIGVLKRLRETKCQVPADLSIVSFDGVLYPEFLKPALTTVDQDIFAKGRIAATLLIKLIFGEEVAASQVVLPVTLVMRESVKTLRS</sequence>
<dbReference type="InterPro" id="IPR028082">
    <property type="entry name" value="Peripla_BP_I"/>
</dbReference>
<dbReference type="InterPro" id="IPR000843">
    <property type="entry name" value="HTH_LacI"/>
</dbReference>
<dbReference type="PANTHER" id="PTHR30146">
    <property type="entry name" value="LACI-RELATED TRANSCRIPTIONAL REPRESSOR"/>
    <property type="match status" value="1"/>
</dbReference>
<proteinExistence type="predicted"/>
<dbReference type="AlphaFoldDB" id="A0A8J6I2B6"/>
<comment type="caution">
    <text evidence="5">The sequence shown here is derived from an EMBL/GenBank/DDBJ whole genome shotgun (WGS) entry which is preliminary data.</text>
</comment>
<reference evidence="5" key="1">
    <citation type="submission" date="2020-06" db="EMBL/GenBank/DDBJ databases">
        <title>Novel chitinolytic bacterium.</title>
        <authorList>
            <person name="Ungkulpasvich U."/>
            <person name="Kosugi A."/>
            <person name="Uke A."/>
        </authorList>
    </citation>
    <scope>NUCLEOTIDE SEQUENCE</scope>
    <source>
        <strain evidence="5">UUS1-1</strain>
    </source>
</reference>
<dbReference type="Pfam" id="PF00356">
    <property type="entry name" value="LacI"/>
    <property type="match status" value="1"/>
</dbReference>
<dbReference type="Pfam" id="PF13377">
    <property type="entry name" value="Peripla_BP_3"/>
    <property type="match status" value="1"/>
</dbReference>
<dbReference type="RefSeq" id="WP_181340417.1">
    <property type="nucleotide sequence ID" value="NZ_JAAKDE010000029.1"/>
</dbReference>
<dbReference type="SUPFAM" id="SSF47413">
    <property type="entry name" value="lambda repressor-like DNA-binding domains"/>
    <property type="match status" value="1"/>
</dbReference>
<dbReference type="Gene3D" id="3.40.50.2300">
    <property type="match status" value="2"/>
</dbReference>
<evidence type="ECO:0000256" key="3">
    <source>
        <dbReference type="ARBA" id="ARBA00023163"/>
    </source>
</evidence>
<dbReference type="PANTHER" id="PTHR30146:SF24">
    <property type="entry name" value="XYLOSE OPERON REGULATORY PROTEIN"/>
    <property type="match status" value="1"/>
</dbReference>
<protein>
    <submittedName>
        <fullName evidence="5">LacI family DNA-binding transcriptional regulator</fullName>
    </submittedName>
</protein>
<dbReference type="EMBL" id="JAAKDE010000029">
    <property type="protein sequence ID" value="MBA2133948.1"/>
    <property type="molecule type" value="Genomic_DNA"/>
</dbReference>
<organism evidence="5 6">
    <name type="scientific">Capillibacterium thermochitinicola</name>
    <dbReference type="NCBI Taxonomy" id="2699427"/>
    <lineage>
        <taxon>Bacteria</taxon>
        <taxon>Bacillati</taxon>
        <taxon>Bacillota</taxon>
        <taxon>Capillibacterium</taxon>
    </lineage>
</organism>
<dbReference type="CDD" id="cd01392">
    <property type="entry name" value="HTH_LacI"/>
    <property type="match status" value="1"/>
</dbReference>
<keyword evidence="3" id="KW-0804">Transcription</keyword>
<dbReference type="InterPro" id="IPR010982">
    <property type="entry name" value="Lambda_DNA-bd_dom_sf"/>
</dbReference>
<evidence type="ECO:0000313" key="6">
    <source>
        <dbReference type="Proteomes" id="UP000657177"/>
    </source>
</evidence>
<dbReference type="GO" id="GO:0003700">
    <property type="term" value="F:DNA-binding transcription factor activity"/>
    <property type="evidence" value="ECO:0007669"/>
    <property type="project" value="TreeGrafter"/>
</dbReference>
<gene>
    <name evidence="5" type="ORF">G5B42_10440</name>
</gene>
<feature type="domain" description="HTH lacI-type" evidence="4">
    <location>
        <begin position="3"/>
        <end position="57"/>
    </location>
</feature>
<dbReference type="CDD" id="cd06267">
    <property type="entry name" value="PBP1_LacI_sugar_binding-like"/>
    <property type="match status" value="1"/>
</dbReference>
<accession>A0A8J6I2B6</accession>
<dbReference type="SMART" id="SM00354">
    <property type="entry name" value="HTH_LACI"/>
    <property type="match status" value="1"/>
</dbReference>
<keyword evidence="1" id="KW-0805">Transcription regulation</keyword>
<dbReference type="PROSITE" id="PS00356">
    <property type="entry name" value="HTH_LACI_1"/>
    <property type="match status" value="1"/>
</dbReference>
<dbReference type="Gene3D" id="1.10.260.40">
    <property type="entry name" value="lambda repressor-like DNA-binding domains"/>
    <property type="match status" value="1"/>
</dbReference>
<dbReference type="Proteomes" id="UP000657177">
    <property type="component" value="Unassembled WGS sequence"/>
</dbReference>
<dbReference type="SUPFAM" id="SSF53822">
    <property type="entry name" value="Periplasmic binding protein-like I"/>
    <property type="match status" value="1"/>
</dbReference>
<dbReference type="PRINTS" id="PR00036">
    <property type="entry name" value="HTHLACI"/>
</dbReference>
<name>A0A8J6I2B6_9FIRM</name>